<evidence type="ECO:0000313" key="1">
    <source>
        <dbReference type="EMBL" id="MBW4710729.1"/>
    </source>
</evidence>
<dbReference type="RefSeq" id="WP_219507836.1">
    <property type="nucleotide sequence ID" value="NZ_JAHXDN010000010.1"/>
</dbReference>
<dbReference type="EMBL" id="JAHXDN010000010">
    <property type="protein sequence ID" value="MBW4710729.1"/>
    <property type="molecule type" value="Genomic_DNA"/>
</dbReference>
<organism evidence="1 2">
    <name type="scientific">Roseobacter insulae</name>
    <dbReference type="NCBI Taxonomy" id="2859783"/>
    <lineage>
        <taxon>Bacteria</taxon>
        <taxon>Pseudomonadati</taxon>
        <taxon>Pseudomonadota</taxon>
        <taxon>Alphaproteobacteria</taxon>
        <taxon>Rhodobacterales</taxon>
        <taxon>Roseobacteraceae</taxon>
        <taxon>Roseobacter</taxon>
    </lineage>
</organism>
<reference evidence="1" key="1">
    <citation type="submission" date="2021-07" db="EMBL/GenBank/DDBJ databases">
        <title>Roseobacter insulae sp. nov., isolated from a tidal flat.</title>
        <authorList>
            <person name="Park S."/>
            <person name="Yoon J.-H."/>
        </authorList>
    </citation>
    <scope>NUCLEOTIDE SEQUENCE</scope>
    <source>
        <strain evidence="1">YSTF-M11</strain>
    </source>
</reference>
<accession>A0A9X1K2X5</accession>
<comment type="caution">
    <text evidence="1">The sequence shown here is derived from an EMBL/GenBank/DDBJ whole genome shotgun (WGS) entry which is preliminary data.</text>
</comment>
<dbReference type="AlphaFoldDB" id="A0A9X1K2X5"/>
<keyword evidence="2" id="KW-1185">Reference proteome</keyword>
<name>A0A9X1K2X5_9RHOB</name>
<protein>
    <submittedName>
        <fullName evidence="1">Uncharacterized protein</fullName>
    </submittedName>
</protein>
<sequence>MSLWKGALQGFARSYPGASRAMVRRWARAFRDQPELAHDIIALGGICQLPIALDPRQADLGPVDPARLSFECGQRDLAVKLLALGKITPHDINEILELTNE</sequence>
<evidence type="ECO:0000313" key="2">
    <source>
        <dbReference type="Proteomes" id="UP001138661"/>
    </source>
</evidence>
<dbReference type="Proteomes" id="UP001138661">
    <property type="component" value="Unassembled WGS sequence"/>
</dbReference>
<gene>
    <name evidence="1" type="ORF">KX928_23310</name>
</gene>
<proteinExistence type="predicted"/>